<evidence type="ECO:0000313" key="2">
    <source>
        <dbReference type="Proteomes" id="UP000011519"/>
    </source>
</evidence>
<reference evidence="1 2" key="1">
    <citation type="journal article" date="2014" name="PLoS Genet.">
        <title>Phylogenetically driven sequencing of extremely halophilic archaea reveals strategies for static and dynamic osmo-response.</title>
        <authorList>
            <person name="Becker E.A."/>
            <person name="Seitzer P.M."/>
            <person name="Tritt A."/>
            <person name="Larsen D."/>
            <person name="Krusor M."/>
            <person name="Yao A.I."/>
            <person name="Wu D."/>
            <person name="Madern D."/>
            <person name="Eisen J.A."/>
            <person name="Darling A.E."/>
            <person name="Facciotti M.T."/>
        </authorList>
    </citation>
    <scope>NUCLEOTIDE SEQUENCE [LARGE SCALE GENOMIC DNA]</scope>
    <source>
        <strain evidence="1 2">JCM 10989</strain>
    </source>
</reference>
<dbReference type="EMBL" id="AOIM01000009">
    <property type="protein sequence ID" value="ELY95134.1"/>
    <property type="molecule type" value="Genomic_DNA"/>
</dbReference>
<name>M0A9D2_9EURY</name>
<dbReference type="AlphaFoldDB" id="M0A9D2"/>
<protein>
    <submittedName>
        <fullName evidence="1">Uncharacterized protein</fullName>
    </submittedName>
</protein>
<proteinExistence type="predicted"/>
<organism evidence="1 2">
    <name type="scientific">Natrialba hulunbeirensis JCM 10989</name>
    <dbReference type="NCBI Taxonomy" id="1227493"/>
    <lineage>
        <taxon>Archaea</taxon>
        <taxon>Methanobacteriati</taxon>
        <taxon>Methanobacteriota</taxon>
        <taxon>Stenosarchaea group</taxon>
        <taxon>Halobacteria</taxon>
        <taxon>Halobacteriales</taxon>
        <taxon>Natrialbaceae</taxon>
        <taxon>Natrialba</taxon>
    </lineage>
</organism>
<dbReference type="STRING" id="1227493.C483_02181"/>
<evidence type="ECO:0000313" key="1">
    <source>
        <dbReference type="EMBL" id="ELY95134.1"/>
    </source>
</evidence>
<gene>
    <name evidence="1" type="ORF">C483_02181</name>
</gene>
<comment type="caution">
    <text evidence="1">The sequence shown here is derived from an EMBL/GenBank/DDBJ whole genome shotgun (WGS) entry which is preliminary data.</text>
</comment>
<dbReference type="Proteomes" id="UP000011519">
    <property type="component" value="Unassembled WGS sequence"/>
</dbReference>
<accession>M0A9D2</accession>
<keyword evidence="2" id="KW-1185">Reference proteome</keyword>
<sequence length="131" mass="14821">MLLSGFIRTLCNIIALKAQIEIFLNIAIRFRNVAESPKFCCKCPEVVLSKCCSVFAYLVETSLPAYRAGTRKVLEGFDIPKFLATETRNEIIPISCTTDERRGVKTINTEIEKKWLVDKTTESVHMKVFVG</sequence>